<dbReference type="OrthoDB" id="9798122at2"/>
<dbReference type="InterPro" id="IPR029058">
    <property type="entry name" value="AB_hydrolase_fold"/>
</dbReference>
<keyword evidence="3" id="KW-1185">Reference proteome</keyword>
<evidence type="ECO:0000256" key="1">
    <source>
        <dbReference type="SAM" id="SignalP"/>
    </source>
</evidence>
<dbReference type="GO" id="GO:0004806">
    <property type="term" value="F:triacylglycerol lipase activity"/>
    <property type="evidence" value="ECO:0007669"/>
    <property type="project" value="InterPro"/>
</dbReference>
<dbReference type="AlphaFoldDB" id="A0A365GW48"/>
<organism evidence="2 3">
    <name type="scientific">Actinomadura craniellae</name>
    <dbReference type="NCBI Taxonomy" id="2231787"/>
    <lineage>
        <taxon>Bacteria</taxon>
        <taxon>Bacillati</taxon>
        <taxon>Actinomycetota</taxon>
        <taxon>Actinomycetes</taxon>
        <taxon>Streptosporangiales</taxon>
        <taxon>Thermomonosporaceae</taxon>
        <taxon>Actinomadura</taxon>
    </lineage>
</organism>
<comment type="caution">
    <text evidence="2">The sequence shown here is derived from an EMBL/GenBank/DDBJ whole genome shotgun (WGS) entry which is preliminary data.</text>
</comment>
<proteinExistence type="predicted"/>
<feature type="signal peptide" evidence="1">
    <location>
        <begin position="1"/>
        <end position="38"/>
    </location>
</feature>
<name>A0A365GW48_9ACTN</name>
<dbReference type="Gene3D" id="1.10.260.130">
    <property type="match status" value="1"/>
</dbReference>
<protein>
    <submittedName>
        <fullName evidence="2">Lipase</fullName>
    </submittedName>
</protein>
<dbReference type="Pfam" id="PF03583">
    <property type="entry name" value="LIP"/>
    <property type="match status" value="1"/>
</dbReference>
<dbReference type="InterPro" id="IPR005152">
    <property type="entry name" value="Lipase_secreted"/>
</dbReference>
<evidence type="ECO:0000313" key="3">
    <source>
        <dbReference type="Proteomes" id="UP000251891"/>
    </source>
</evidence>
<dbReference type="PANTHER" id="PTHR34853:SF1">
    <property type="entry name" value="LIPASE 5"/>
    <property type="match status" value="1"/>
</dbReference>
<dbReference type="PIRSF" id="PIRSF029171">
    <property type="entry name" value="Esterase_LipA"/>
    <property type="match status" value="1"/>
</dbReference>
<dbReference type="RefSeq" id="WP_111871935.1">
    <property type="nucleotide sequence ID" value="NZ_QLYX01000022.1"/>
</dbReference>
<keyword evidence="1" id="KW-0732">Signal</keyword>
<dbReference type="SUPFAM" id="SSF53474">
    <property type="entry name" value="alpha/beta-Hydrolases"/>
    <property type="match status" value="1"/>
</dbReference>
<feature type="chain" id="PRO_5016960349" evidence="1">
    <location>
        <begin position="39"/>
        <end position="415"/>
    </location>
</feature>
<accession>A0A365GW48</accession>
<dbReference type="EMBL" id="QLYX01000022">
    <property type="protein sequence ID" value="RAY11035.1"/>
    <property type="molecule type" value="Genomic_DNA"/>
</dbReference>
<dbReference type="Proteomes" id="UP000251891">
    <property type="component" value="Unassembled WGS sequence"/>
</dbReference>
<dbReference type="GO" id="GO:0016042">
    <property type="term" value="P:lipid catabolic process"/>
    <property type="evidence" value="ECO:0007669"/>
    <property type="project" value="InterPro"/>
</dbReference>
<reference evidence="2 3" key="1">
    <citation type="submission" date="2018-06" db="EMBL/GenBank/DDBJ databases">
        <title>Actinomadura craniellae sp. nov. isolated from marine sponge Craniella sp.</title>
        <authorList>
            <person name="Li L."/>
            <person name="Xu Q.H."/>
            <person name="Lin H.W."/>
            <person name="Lu Y.H."/>
        </authorList>
    </citation>
    <scope>NUCLEOTIDE SEQUENCE [LARGE SCALE GENOMIC DNA]</scope>
    <source>
        <strain evidence="2 3">LHW63021</strain>
    </source>
</reference>
<dbReference type="Gene3D" id="3.40.50.1820">
    <property type="entry name" value="alpha/beta hydrolase"/>
    <property type="match status" value="1"/>
</dbReference>
<sequence length="415" mass="43471">MRALSPLPPGGRRPRSGTVLAPVAAALLLLGTAAPASAAPAAPAAPAAAPAPDDFYVPPSPLPAGAPGDVIRARRSDAGTPTATRLADAWQVMYLSTNATGQRMATTGTVLVPKGVDRTKAPIIGFGPGTQGPAFRCAPSKMIESSAFYDQSALNDLLTKGYAVTVPDYEGYRQQPKSTYVVGRSMGPAMLDLVRAAQRMPDTSLAPGAKVVFRGYSQGGGAALWAGELQPAYAPELNLVGVSAGGVPADLVQVSLPLEGKAGFGVLAYALKGLDNAYPELKLDTFLNDAGRAMYSRMESGECLLELLLGYQGKRIQDYMTRSPVLDPPWLARIAENKLGATPPKVPVFQYHADQDELVAFPQAQALRTTYCAAGVQLTWKAYNSGHISLVYHGNADSLAFIADRLAGTPATTNC</sequence>
<gene>
    <name evidence="2" type="ORF">DPM19_32550</name>
</gene>
<evidence type="ECO:0000313" key="2">
    <source>
        <dbReference type="EMBL" id="RAY11035.1"/>
    </source>
</evidence>
<dbReference type="PANTHER" id="PTHR34853">
    <property type="match status" value="1"/>
</dbReference>